<keyword evidence="6 8" id="KW-1133">Transmembrane helix</keyword>
<dbReference type="PANTHER" id="PTHR30443">
    <property type="entry name" value="INNER MEMBRANE PROTEIN"/>
    <property type="match status" value="1"/>
</dbReference>
<dbReference type="KEGG" id="xba:C7S18_03560"/>
<dbReference type="Pfam" id="PF00884">
    <property type="entry name" value="Sulfatase"/>
    <property type="match status" value="1"/>
</dbReference>
<feature type="transmembrane region" description="Helical" evidence="8">
    <location>
        <begin position="60"/>
        <end position="82"/>
    </location>
</feature>
<feature type="transmembrane region" description="Helical" evidence="8">
    <location>
        <begin position="198"/>
        <end position="215"/>
    </location>
</feature>
<evidence type="ECO:0000256" key="8">
    <source>
        <dbReference type="SAM" id="Phobius"/>
    </source>
</evidence>
<dbReference type="EMBL" id="CP027860">
    <property type="protein sequence ID" value="AVP96321.1"/>
    <property type="molecule type" value="Genomic_DNA"/>
</dbReference>
<feature type="transmembrane region" description="Helical" evidence="8">
    <location>
        <begin position="120"/>
        <end position="136"/>
    </location>
</feature>
<evidence type="ECO:0000259" key="9">
    <source>
        <dbReference type="Pfam" id="PF00884"/>
    </source>
</evidence>
<evidence type="ECO:0000256" key="6">
    <source>
        <dbReference type="ARBA" id="ARBA00022989"/>
    </source>
</evidence>
<keyword evidence="5 8" id="KW-0812">Transmembrane</keyword>
<comment type="subcellular location">
    <subcellularLocation>
        <location evidence="1">Cell inner membrane</location>
        <topology evidence="1">Multi-pass membrane protein</topology>
    </subcellularLocation>
</comment>
<reference evidence="11 12" key="2">
    <citation type="submission" date="2018-03" db="EMBL/GenBank/DDBJ databases">
        <authorList>
            <person name="Keele B.F."/>
        </authorList>
    </citation>
    <scope>NUCLEOTIDE SEQUENCE [LARGE SCALE GENOMIC DNA]</scope>
    <source>
        <strain evidence="11 12">D13</strain>
    </source>
</reference>
<keyword evidence="4 11" id="KW-0808">Transferase</keyword>
<keyword evidence="2" id="KW-1003">Cell membrane</keyword>
<dbReference type="Gene3D" id="3.40.720.10">
    <property type="entry name" value="Alkaline Phosphatase, subunit A"/>
    <property type="match status" value="1"/>
</dbReference>
<name>A0A2P1PNA3_9GAMM</name>
<proteinExistence type="predicted"/>
<keyword evidence="3" id="KW-0997">Cell inner membrane</keyword>
<keyword evidence="7 8" id="KW-0472">Membrane</keyword>
<dbReference type="GO" id="GO:0016776">
    <property type="term" value="F:phosphotransferase activity, phosphate group as acceptor"/>
    <property type="evidence" value="ECO:0007669"/>
    <property type="project" value="TreeGrafter"/>
</dbReference>
<keyword evidence="12" id="KW-1185">Reference proteome</keyword>
<feature type="transmembrane region" description="Helical" evidence="8">
    <location>
        <begin position="166"/>
        <end position="186"/>
    </location>
</feature>
<gene>
    <name evidence="11" type="ORF">C7S18_03560</name>
</gene>
<dbReference type="InterPro" id="IPR017850">
    <property type="entry name" value="Alkaline_phosphatase_core_sf"/>
</dbReference>
<evidence type="ECO:0000256" key="3">
    <source>
        <dbReference type="ARBA" id="ARBA00022519"/>
    </source>
</evidence>
<evidence type="ECO:0000313" key="12">
    <source>
        <dbReference type="Proteomes" id="UP000241074"/>
    </source>
</evidence>
<dbReference type="InterPro" id="IPR058130">
    <property type="entry name" value="PEA_transf_C"/>
</dbReference>
<evidence type="ECO:0000256" key="5">
    <source>
        <dbReference type="ARBA" id="ARBA00022692"/>
    </source>
</evidence>
<evidence type="ECO:0000256" key="2">
    <source>
        <dbReference type="ARBA" id="ARBA00022475"/>
    </source>
</evidence>
<accession>A0A2P1PNA3</accession>
<feature type="transmembrane region" description="Helical" evidence="8">
    <location>
        <begin position="94"/>
        <end position="113"/>
    </location>
</feature>
<dbReference type="InterPro" id="IPR000917">
    <property type="entry name" value="Sulfatase_N"/>
</dbReference>
<dbReference type="PANTHER" id="PTHR30443:SF0">
    <property type="entry name" value="PHOSPHOETHANOLAMINE TRANSFERASE EPTA"/>
    <property type="match status" value="1"/>
</dbReference>
<feature type="domain" description="Phosphoethanolamine transferase N-terminal" evidence="10">
    <location>
        <begin position="101"/>
        <end position="250"/>
    </location>
</feature>
<evidence type="ECO:0000256" key="1">
    <source>
        <dbReference type="ARBA" id="ARBA00004429"/>
    </source>
</evidence>
<dbReference type="AlphaFoldDB" id="A0A2P1PNA3"/>
<protein>
    <submittedName>
        <fullName evidence="11">Phosphoethanolamine transferase</fullName>
    </submittedName>
</protein>
<dbReference type="Pfam" id="PF08019">
    <property type="entry name" value="EptA_B_N"/>
    <property type="match status" value="1"/>
</dbReference>
<dbReference type="GO" id="GO:0009244">
    <property type="term" value="P:lipopolysaccharide core region biosynthetic process"/>
    <property type="evidence" value="ECO:0007669"/>
    <property type="project" value="TreeGrafter"/>
</dbReference>
<evidence type="ECO:0000256" key="7">
    <source>
        <dbReference type="ARBA" id="ARBA00023136"/>
    </source>
</evidence>
<organism evidence="11 12">
    <name type="scientific">Ahniella affigens</name>
    <dbReference type="NCBI Taxonomy" id="2021234"/>
    <lineage>
        <taxon>Bacteria</taxon>
        <taxon>Pseudomonadati</taxon>
        <taxon>Pseudomonadota</taxon>
        <taxon>Gammaproteobacteria</taxon>
        <taxon>Lysobacterales</taxon>
        <taxon>Rhodanobacteraceae</taxon>
        <taxon>Ahniella</taxon>
    </lineage>
</organism>
<dbReference type="InterPro" id="IPR040423">
    <property type="entry name" value="PEA_transferase"/>
</dbReference>
<sequence>MVTSDLCESISGDLRHCTLQWLDLAQQTANSWFWQNSHPLLNRDIQAMQLKRPELSSQTIIVLTSLYLLVALNGVFVGRLLQATPDGGVGLLDVTMLAAVFVIHMLLLSVVAWPRVLKPAFVCLILIATAAAYFMQRFGAVMDRHAIASVFESDAREAGEWLNGGMMLWFLGFGVLPSALLIWVKVRYRPFLSEAGRRIGYATAAVVLLLAVAWPQSQSLSALLRNHAELRHFANPFSVLNSTRGYLKHEFALPEGPPAPYGRDARVVPGADQKPILLVLVIGESARSSSFSLAGYARDTNPELQTLPLLKYMDVESCGTNTATSLPCMFSGLGQDHYDAGKARRRENLLDLFMHAGYNVRWRDNNTGSKKIAARATETDLASATHPTWCPAGSCFDEILLENLDQDLPMPAKNTVLVLHMLGSHGPAYIERYPREFARFTPECDSPELSTCERESILNAYDNSILYSDHVLARTIAWLETKTAYQTAMFFASDHGESTGEHGFYLHGAPKFMAPDEQTRIPMLIWLSPDWQQAQGFDWQCAATAPGSKLNHDWFFHTALSLGRVQSSVYEPKLDLLKNCWNPTAMPSSQM</sequence>
<evidence type="ECO:0000259" key="10">
    <source>
        <dbReference type="Pfam" id="PF08019"/>
    </source>
</evidence>
<dbReference type="CDD" id="cd16017">
    <property type="entry name" value="LptA"/>
    <property type="match status" value="1"/>
</dbReference>
<dbReference type="InterPro" id="IPR012549">
    <property type="entry name" value="EptA-like_N"/>
</dbReference>
<evidence type="ECO:0000313" key="11">
    <source>
        <dbReference type="EMBL" id="AVP96321.1"/>
    </source>
</evidence>
<dbReference type="GO" id="GO:0005886">
    <property type="term" value="C:plasma membrane"/>
    <property type="evidence" value="ECO:0007669"/>
    <property type="project" value="UniProtKB-SubCell"/>
</dbReference>
<dbReference type="Proteomes" id="UP000241074">
    <property type="component" value="Chromosome"/>
</dbReference>
<dbReference type="SUPFAM" id="SSF53649">
    <property type="entry name" value="Alkaline phosphatase-like"/>
    <property type="match status" value="1"/>
</dbReference>
<feature type="domain" description="Sulfatase N-terminal" evidence="9">
    <location>
        <begin position="278"/>
        <end position="562"/>
    </location>
</feature>
<evidence type="ECO:0000256" key="4">
    <source>
        <dbReference type="ARBA" id="ARBA00022679"/>
    </source>
</evidence>
<reference evidence="11 12" key="1">
    <citation type="submission" date="2018-03" db="EMBL/GenBank/DDBJ databases">
        <title>Ahniella affigens gen. nov., sp. nov., a gammaproteobacterium isolated from sandy soil near a stream.</title>
        <authorList>
            <person name="Ko Y."/>
            <person name="Kim J.-H."/>
        </authorList>
    </citation>
    <scope>NUCLEOTIDE SEQUENCE [LARGE SCALE GENOMIC DNA]</scope>
    <source>
        <strain evidence="11 12">D13</strain>
    </source>
</reference>
<dbReference type="NCBIfam" id="NF028537">
    <property type="entry name" value="P_eth_NH2_trans"/>
    <property type="match status" value="1"/>
</dbReference>